<dbReference type="KEGG" id="mgly:NCTC10194_00452"/>
<proteinExistence type="predicted"/>
<dbReference type="Proteomes" id="UP000290815">
    <property type="component" value="Chromosome"/>
</dbReference>
<protein>
    <submittedName>
        <fullName evidence="1">Uncharacterized protein</fullName>
    </submittedName>
</protein>
<dbReference type="RefSeq" id="WP_027333388.1">
    <property type="nucleotide sequence ID" value="NZ_LR215024.1"/>
</dbReference>
<dbReference type="EMBL" id="LR215024">
    <property type="protein sequence ID" value="VEU70457.1"/>
    <property type="molecule type" value="Genomic_DNA"/>
</dbReference>
<sequence>METQVTKYKNYRAICRGSVVIDKISPIHEGTYGKSRRITAKALSFYNGEVKSFVLAMFVNNELADMFDNYKVGDTISIFGTYSIREYTEANKKTQNITVRVEKLGKSCDNARGLIFEIAGYLTNKPKTQKITLPNGEQHDAFSFKLAFKDYEENTTFAYFNGDHISIPNKSAVMSDYDTGDFIQLEGIPKINKSEWQGLTYYNLAFNVHKINFVSHKTNKFMNIQANANLNSLQSNPWASGYTSAEPVSEATSKADEIKDKWAQIFKDDIFTGAAIDE</sequence>
<gene>
    <name evidence="1" type="ORF">NCTC10194_00452</name>
</gene>
<organism evidence="1 2">
    <name type="scientific">Mycoplasmopsis glycophila</name>
    <dbReference type="NCBI Taxonomy" id="171285"/>
    <lineage>
        <taxon>Bacteria</taxon>
        <taxon>Bacillati</taxon>
        <taxon>Mycoplasmatota</taxon>
        <taxon>Mycoplasmoidales</taxon>
        <taxon>Metamycoplasmataceae</taxon>
        <taxon>Mycoplasmopsis</taxon>
    </lineage>
</organism>
<dbReference type="AlphaFoldDB" id="A0A449AVA4"/>
<evidence type="ECO:0000313" key="1">
    <source>
        <dbReference type="EMBL" id="VEU70457.1"/>
    </source>
</evidence>
<reference evidence="1 2" key="1">
    <citation type="submission" date="2019-01" db="EMBL/GenBank/DDBJ databases">
        <authorList>
            <consortium name="Pathogen Informatics"/>
        </authorList>
    </citation>
    <scope>NUCLEOTIDE SEQUENCE [LARGE SCALE GENOMIC DNA]</scope>
    <source>
        <strain evidence="1 2">NCTC10194</strain>
    </source>
</reference>
<keyword evidence="2" id="KW-1185">Reference proteome</keyword>
<name>A0A449AVA4_9BACT</name>
<evidence type="ECO:0000313" key="2">
    <source>
        <dbReference type="Proteomes" id="UP000290815"/>
    </source>
</evidence>
<accession>A0A449AVA4</accession>